<dbReference type="SUPFAM" id="SSF52200">
    <property type="entry name" value="Toll/Interleukin receptor TIR domain"/>
    <property type="match status" value="1"/>
</dbReference>
<dbReference type="AlphaFoldDB" id="A0AB34IFY8"/>
<gene>
    <name evidence="2" type="ORF">AB1Y20_013574</name>
</gene>
<dbReference type="Proteomes" id="UP001515480">
    <property type="component" value="Unassembled WGS sequence"/>
</dbReference>
<dbReference type="GO" id="GO:0007165">
    <property type="term" value="P:signal transduction"/>
    <property type="evidence" value="ECO:0007669"/>
    <property type="project" value="InterPro"/>
</dbReference>
<dbReference type="EMBL" id="JBGBPQ010000026">
    <property type="protein sequence ID" value="KAL1499059.1"/>
    <property type="molecule type" value="Genomic_DNA"/>
</dbReference>
<dbReference type="Pfam" id="PF13676">
    <property type="entry name" value="TIR_2"/>
    <property type="match status" value="1"/>
</dbReference>
<organism evidence="2 3">
    <name type="scientific">Prymnesium parvum</name>
    <name type="common">Toxic golden alga</name>
    <dbReference type="NCBI Taxonomy" id="97485"/>
    <lineage>
        <taxon>Eukaryota</taxon>
        <taxon>Haptista</taxon>
        <taxon>Haptophyta</taxon>
        <taxon>Prymnesiophyceae</taxon>
        <taxon>Prymnesiales</taxon>
        <taxon>Prymnesiaceae</taxon>
        <taxon>Prymnesium</taxon>
    </lineage>
</organism>
<proteinExistence type="predicted"/>
<name>A0AB34IFY8_PRYPA</name>
<comment type="caution">
    <text evidence="2">The sequence shown here is derived from an EMBL/GenBank/DDBJ whole genome shotgun (WGS) entry which is preliminary data.</text>
</comment>
<evidence type="ECO:0000313" key="2">
    <source>
        <dbReference type="EMBL" id="KAL1499059.1"/>
    </source>
</evidence>
<protein>
    <recommendedName>
        <fullName evidence="1">TIR domain-containing protein</fullName>
    </recommendedName>
</protein>
<dbReference type="InterPro" id="IPR000157">
    <property type="entry name" value="TIR_dom"/>
</dbReference>
<feature type="domain" description="TIR" evidence="1">
    <location>
        <begin position="11"/>
        <end position="86"/>
    </location>
</feature>
<dbReference type="InterPro" id="IPR035897">
    <property type="entry name" value="Toll_tir_struct_dom_sf"/>
</dbReference>
<keyword evidence="3" id="KW-1185">Reference proteome</keyword>
<evidence type="ECO:0000259" key="1">
    <source>
        <dbReference type="Pfam" id="PF13676"/>
    </source>
</evidence>
<accession>A0AB34IFY8</accession>
<dbReference type="Gene3D" id="3.40.50.10140">
    <property type="entry name" value="Toll/interleukin-1 receptor homology (TIR) domain"/>
    <property type="match status" value="1"/>
</dbReference>
<reference evidence="2 3" key="1">
    <citation type="journal article" date="2024" name="Science">
        <title>Giant polyketide synthase enzymes in the biosynthesis of giant marine polyether toxins.</title>
        <authorList>
            <person name="Fallon T.R."/>
            <person name="Shende V.V."/>
            <person name="Wierzbicki I.H."/>
            <person name="Pendleton A.L."/>
            <person name="Watervoot N.F."/>
            <person name="Auber R.P."/>
            <person name="Gonzalez D.J."/>
            <person name="Wisecaver J.H."/>
            <person name="Moore B.S."/>
        </authorList>
    </citation>
    <scope>NUCLEOTIDE SEQUENCE [LARGE SCALE GENOMIC DNA]</scope>
    <source>
        <strain evidence="2 3">12B1</strain>
    </source>
</reference>
<sequence length="249" mass="27596">MPLNHPGKWKFMISYVQADSIAEALSLSFELGRDDCWLDNNMDDKSEAAMKEAVANSDIFLCLLSPGYMKSAYCKKEVLWAQEFKRPIVSAYAAKYNVGAILKEAPSELAWLSAIDSKKLDLSDKEMFNVGVTKIKRAAQVAQLPPAVAAQTTSASAAALEFNMSNMVKGSSCRAKGHILTPRGKVDSNWKCTGRKEFKNGCLGTGIKVDDAKDQMKGQKFWAQIPRYQCAECDYDLCEKCYMAHPGYN</sequence>
<evidence type="ECO:0000313" key="3">
    <source>
        <dbReference type="Proteomes" id="UP001515480"/>
    </source>
</evidence>